<dbReference type="SUPFAM" id="SSF46785">
    <property type="entry name" value="Winged helix' DNA-binding domain"/>
    <property type="match status" value="1"/>
</dbReference>
<keyword evidence="4" id="KW-0010">Activator</keyword>
<dbReference type="RefSeq" id="WP_124947713.1">
    <property type="nucleotide sequence ID" value="NZ_BHVT01000073.1"/>
</dbReference>
<dbReference type="GO" id="GO:0003700">
    <property type="term" value="F:DNA-binding transcription factor activity"/>
    <property type="evidence" value="ECO:0007669"/>
    <property type="project" value="InterPro"/>
</dbReference>
<dbReference type="FunFam" id="1.10.10.10:FF:000001">
    <property type="entry name" value="LysR family transcriptional regulator"/>
    <property type="match status" value="1"/>
</dbReference>
<evidence type="ECO:0000313" key="8">
    <source>
        <dbReference type="Proteomes" id="UP000295367"/>
    </source>
</evidence>
<proteinExistence type="inferred from homology"/>
<dbReference type="AlphaFoldDB" id="A0A4R3YE37"/>
<evidence type="ECO:0000256" key="4">
    <source>
        <dbReference type="ARBA" id="ARBA00023159"/>
    </source>
</evidence>
<dbReference type="PANTHER" id="PTHR30293:SF2">
    <property type="entry name" value="TRANSCRIPTIONAL ACTIVATOR PROTEIN NHAR"/>
    <property type="match status" value="1"/>
</dbReference>
<protein>
    <submittedName>
        <fullName evidence="7">LysR family transcriptional regulator</fullName>
    </submittedName>
</protein>
<evidence type="ECO:0000259" key="6">
    <source>
        <dbReference type="PROSITE" id="PS50931"/>
    </source>
</evidence>
<dbReference type="PROSITE" id="PS50931">
    <property type="entry name" value="HTH_LYSR"/>
    <property type="match status" value="1"/>
</dbReference>
<dbReference type="SUPFAM" id="SSF53850">
    <property type="entry name" value="Periplasmic binding protein-like II"/>
    <property type="match status" value="1"/>
</dbReference>
<evidence type="ECO:0000256" key="3">
    <source>
        <dbReference type="ARBA" id="ARBA00023125"/>
    </source>
</evidence>
<comment type="caution">
    <text evidence="7">The sequence shown here is derived from an EMBL/GenBank/DDBJ whole genome shotgun (WGS) entry which is preliminary data.</text>
</comment>
<dbReference type="Pfam" id="PF00126">
    <property type="entry name" value="HTH_1"/>
    <property type="match status" value="1"/>
</dbReference>
<accession>A0A4R3YE37</accession>
<keyword evidence="5" id="KW-0804">Transcription</keyword>
<dbReference type="GO" id="GO:2000142">
    <property type="term" value="P:regulation of DNA-templated transcription initiation"/>
    <property type="evidence" value="ECO:0007669"/>
    <property type="project" value="TreeGrafter"/>
</dbReference>
<dbReference type="CDD" id="cd08429">
    <property type="entry name" value="PBP2_NhaR"/>
    <property type="match status" value="1"/>
</dbReference>
<dbReference type="Proteomes" id="UP000295367">
    <property type="component" value="Unassembled WGS sequence"/>
</dbReference>
<dbReference type="NCBIfam" id="NF008284">
    <property type="entry name" value="PRK11062.1"/>
    <property type="match status" value="1"/>
</dbReference>
<dbReference type="Gene3D" id="3.40.190.290">
    <property type="match status" value="1"/>
</dbReference>
<gene>
    <name evidence="7" type="ORF">EDC63_101306</name>
</gene>
<organism evidence="7 8">
    <name type="scientific">Sulfurirhabdus autotrophica</name>
    <dbReference type="NCBI Taxonomy" id="1706046"/>
    <lineage>
        <taxon>Bacteria</taxon>
        <taxon>Pseudomonadati</taxon>
        <taxon>Pseudomonadota</taxon>
        <taxon>Betaproteobacteria</taxon>
        <taxon>Nitrosomonadales</taxon>
        <taxon>Sulfuricellaceae</taxon>
        <taxon>Sulfurirhabdus</taxon>
    </lineage>
</organism>
<keyword evidence="3" id="KW-0238">DNA-binding</keyword>
<dbReference type="Pfam" id="PF03466">
    <property type="entry name" value="LysR_substrate"/>
    <property type="match status" value="1"/>
</dbReference>
<dbReference type="InterPro" id="IPR000847">
    <property type="entry name" value="LysR_HTH_N"/>
</dbReference>
<dbReference type="OrthoDB" id="464481at2"/>
<dbReference type="EMBL" id="SMCO01000001">
    <property type="protein sequence ID" value="TCV90336.1"/>
    <property type="molecule type" value="Genomic_DNA"/>
</dbReference>
<sequence>MATLNYKHLHYFWAVAKAGSVTRASERLHLTPQTISGQLSLFEEVMGVELFNRTGRQFELTESGRMVFSYAEEIFSLGQELEQALHHQPMDRPLQVKVGVTDAVPKAVAYQLLEPAMQVPQPPRIICREGKVADLLAELALHRLDIVIADSPMPRTVDIKGFSHPLGECGLTFFATADLAKQHSGPFPKCLDGAPMLLPGEGVAVRSRLTRWFNDNQIRPRITGEFDDGALMTAFGQAGVGIFAAPSAIAEQVIRQHEVISIGSTEEVIEQFYAISVERKLTHPAVVAISRAARQEFFMTRKPGKKGAL</sequence>
<dbReference type="InterPro" id="IPR005119">
    <property type="entry name" value="LysR_subst-bd"/>
</dbReference>
<feature type="domain" description="HTH lysR-type" evidence="6">
    <location>
        <begin position="4"/>
        <end position="61"/>
    </location>
</feature>
<comment type="similarity">
    <text evidence="1">Belongs to the LysR transcriptional regulatory family.</text>
</comment>
<evidence type="ECO:0000256" key="5">
    <source>
        <dbReference type="ARBA" id="ARBA00023163"/>
    </source>
</evidence>
<keyword evidence="8" id="KW-1185">Reference proteome</keyword>
<evidence type="ECO:0000256" key="2">
    <source>
        <dbReference type="ARBA" id="ARBA00023015"/>
    </source>
</evidence>
<dbReference type="GO" id="GO:0003677">
    <property type="term" value="F:DNA binding"/>
    <property type="evidence" value="ECO:0007669"/>
    <property type="project" value="UniProtKB-KW"/>
</dbReference>
<name>A0A4R3YE37_9PROT</name>
<keyword evidence="2" id="KW-0805">Transcription regulation</keyword>
<reference evidence="7 8" key="1">
    <citation type="submission" date="2019-03" db="EMBL/GenBank/DDBJ databases">
        <title>Genomic Encyclopedia of Type Strains, Phase IV (KMG-IV): sequencing the most valuable type-strain genomes for metagenomic binning, comparative biology and taxonomic classification.</title>
        <authorList>
            <person name="Goeker M."/>
        </authorList>
    </citation>
    <scope>NUCLEOTIDE SEQUENCE [LARGE SCALE GENOMIC DNA]</scope>
    <source>
        <strain evidence="7 8">DSM 100309</strain>
    </source>
</reference>
<evidence type="ECO:0000256" key="1">
    <source>
        <dbReference type="ARBA" id="ARBA00009437"/>
    </source>
</evidence>
<evidence type="ECO:0000313" key="7">
    <source>
        <dbReference type="EMBL" id="TCV90336.1"/>
    </source>
</evidence>
<dbReference type="InterPro" id="IPR036388">
    <property type="entry name" value="WH-like_DNA-bd_sf"/>
</dbReference>
<dbReference type="PANTHER" id="PTHR30293">
    <property type="entry name" value="TRANSCRIPTIONAL REGULATORY PROTEIN NAC-RELATED"/>
    <property type="match status" value="1"/>
</dbReference>
<dbReference type="InterPro" id="IPR036390">
    <property type="entry name" value="WH_DNA-bd_sf"/>
</dbReference>
<dbReference type="Gene3D" id="1.10.10.10">
    <property type="entry name" value="Winged helix-like DNA-binding domain superfamily/Winged helix DNA-binding domain"/>
    <property type="match status" value="1"/>
</dbReference>